<evidence type="ECO:0000313" key="2">
    <source>
        <dbReference type="EMBL" id="OCT45732.1"/>
    </source>
</evidence>
<dbReference type="VEuPathDB" id="FungiDB:CLCR_01772"/>
<sequence>MVKLRERAGCTRDGQATRHFRGPLPTTPEHERHGKARRNGAAEVSGVRIDDAQLWYPPQPTYLVTDISVGLLGMHPNHLAGP</sequence>
<keyword evidence="3" id="KW-1185">Reference proteome</keyword>
<comment type="caution">
    <text evidence="2">The sequence shown here is derived from an EMBL/GenBank/DDBJ whole genome shotgun (WGS) entry which is preliminary data.</text>
</comment>
<organism evidence="2 3">
    <name type="scientific">Cladophialophora carrionii</name>
    <dbReference type="NCBI Taxonomy" id="86049"/>
    <lineage>
        <taxon>Eukaryota</taxon>
        <taxon>Fungi</taxon>
        <taxon>Dikarya</taxon>
        <taxon>Ascomycota</taxon>
        <taxon>Pezizomycotina</taxon>
        <taxon>Eurotiomycetes</taxon>
        <taxon>Chaetothyriomycetidae</taxon>
        <taxon>Chaetothyriales</taxon>
        <taxon>Herpotrichiellaceae</taxon>
        <taxon>Cladophialophora</taxon>
    </lineage>
</organism>
<dbReference type="EMBL" id="LGRB01000019">
    <property type="protein sequence ID" value="OCT45732.1"/>
    <property type="molecule type" value="Genomic_DNA"/>
</dbReference>
<dbReference type="AlphaFoldDB" id="A0A1C1CB99"/>
<proteinExistence type="predicted"/>
<feature type="compositionally biased region" description="Basic and acidic residues" evidence="1">
    <location>
        <begin position="1"/>
        <end position="10"/>
    </location>
</feature>
<reference evidence="3" key="1">
    <citation type="submission" date="2015-07" db="EMBL/GenBank/DDBJ databases">
        <authorList>
            <person name="Teixeira M.M."/>
            <person name="Souza R.C."/>
            <person name="Almeida L.G."/>
            <person name="Vicente V.A."/>
            <person name="de Hoog S."/>
            <person name="Bocca A.L."/>
            <person name="de Almeida S.R."/>
            <person name="Vasconcelos A.T."/>
            <person name="Felipe M.S."/>
        </authorList>
    </citation>
    <scope>NUCLEOTIDE SEQUENCE [LARGE SCALE GENOMIC DNA]</scope>
    <source>
        <strain evidence="3">KSF</strain>
    </source>
</reference>
<protein>
    <submittedName>
        <fullName evidence="2">Uncharacterized protein</fullName>
    </submittedName>
</protein>
<evidence type="ECO:0000313" key="3">
    <source>
        <dbReference type="Proteomes" id="UP000094526"/>
    </source>
</evidence>
<name>A0A1C1CB99_9EURO</name>
<dbReference type="Proteomes" id="UP000094526">
    <property type="component" value="Unassembled WGS sequence"/>
</dbReference>
<gene>
    <name evidence="2" type="ORF">CLCR_01772</name>
</gene>
<feature type="region of interest" description="Disordered" evidence="1">
    <location>
        <begin position="1"/>
        <end position="44"/>
    </location>
</feature>
<evidence type="ECO:0000256" key="1">
    <source>
        <dbReference type="SAM" id="MobiDB-lite"/>
    </source>
</evidence>
<accession>A0A1C1CB99</accession>